<proteinExistence type="predicted"/>
<organism evidence="6">
    <name type="scientific">Trichophyton rubrum CBS 288.86</name>
    <dbReference type="NCBI Taxonomy" id="1215330"/>
    <lineage>
        <taxon>Eukaryota</taxon>
        <taxon>Fungi</taxon>
        <taxon>Dikarya</taxon>
        <taxon>Ascomycota</taxon>
        <taxon>Pezizomycotina</taxon>
        <taxon>Eurotiomycetes</taxon>
        <taxon>Eurotiomycetidae</taxon>
        <taxon>Onygenales</taxon>
        <taxon>Arthrodermataceae</taxon>
        <taxon>Trichophyton</taxon>
    </lineage>
</organism>
<evidence type="ECO:0000256" key="1">
    <source>
        <dbReference type="ARBA" id="ARBA00004496"/>
    </source>
</evidence>
<keyword evidence="2" id="KW-0963">Cytoplasm</keyword>
<feature type="domain" description="Calponin-homology (CH)" evidence="5">
    <location>
        <begin position="618"/>
        <end position="742"/>
    </location>
</feature>
<feature type="compositionally biased region" description="Low complexity" evidence="4">
    <location>
        <begin position="300"/>
        <end position="325"/>
    </location>
</feature>
<feature type="compositionally biased region" description="Basic residues" evidence="4">
    <location>
        <begin position="207"/>
        <end position="216"/>
    </location>
</feature>
<protein>
    <recommendedName>
        <fullName evidence="5">Calponin-homology (CH) domain-containing protein</fullName>
    </recommendedName>
</protein>
<dbReference type="EMBL" id="KK207796">
    <property type="protein sequence ID" value="EZF54081.1"/>
    <property type="molecule type" value="Genomic_DNA"/>
</dbReference>
<feature type="compositionally biased region" description="Low complexity" evidence="4">
    <location>
        <begin position="846"/>
        <end position="860"/>
    </location>
</feature>
<dbReference type="GO" id="GO:0000922">
    <property type="term" value="C:spindle pole"/>
    <property type="evidence" value="ECO:0007669"/>
    <property type="project" value="TreeGrafter"/>
</dbReference>
<dbReference type="SUPFAM" id="SSF47576">
    <property type="entry name" value="Calponin-homology domain, CH-domain"/>
    <property type="match status" value="1"/>
</dbReference>
<dbReference type="GO" id="GO:0007051">
    <property type="term" value="P:spindle organization"/>
    <property type="evidence" value="ECO:0007669"/>
    <property type="project" value="TreeGrafter"/>
</dbReference>
<dbReference type="AlphaFoldDB" id="A0A022W7G0"/>
<dbReference type="PROSITE" id="PS50021">
    <property type="entry name" value="CH"/>
    <property type="match status" value="1"/>
</dbReference>
<feature type="region of interest" description="Disordered" evidence="4">
    <location>
        <begin position="836"/>
        <end position="863"/>
    </location>
</feature>
<dbReference type="GO" id="GO:0000278">
    <property type="term" value="P:mitotic cell cycle"/>
    <property type="evidence" value="ECO:0007669"/>
    <property type="project" value="TreeGrafter"/>
</dbReference>
<dbReference type="GO" id="GO:0005737">
    <property type="term" value="C:cytoplasm"/>
    <property type="evidence" value="ECO:0007669"/>
    <property type="project" value="UniProtKB-SubCell"/>
</dbReference>
<dbReference type="Gene3D" id="1.10.418.10">
    <property type="entry name" value="Calponin-like domain"/>
    <property type="match status" value="1"/>
</dbReference>
<feature type="compositionally biased region" description="Polar residues" evidence="4">
    <location>
        <begin position="289"/>
        <end position="299"/>
    </location>
</feature>
<dbReference type="InterPro" id="IPR036872">
    <property type="entry name" value="CH_dom_sf"/>
</dbReference>
<sequence>MEYQYLDATPCPVTWKRNDAKIPIFEDILDSYDDTAEIDFMAELGSLNSLAREKPRRAKNATTFKIHEDSGSSGGSNGGQKPLYRESSMFSQPAQRFPRPAFKAPTGRTSSPVVPVKKQQDEFKENSLGESPTGLKSPHVIQKPVKEQRMKKAGRTKRDKRRNTIYIPPDDDTTMATIFMDAFSPLKTQDFGCQELGYIEAQILKKRQQQKAKSPGRQRQPLETPKRVMQESVDQPDVMGKNTGKENVPPGKSASRIAEVTGKKDALAEALTQPMKSRSVNSPRPRASLSKQKQYGSKLSVSSTTHSQSSVRRTTLTSSRSPRTSPAAKQRKEYLPLNTTLLLNNPISKQKSPSELLHTLPFAPKIEIKHPALHANLADPLIHEETWLSHQEVVITQLVNTLLDTANGQCNTQGQDCLKQQMFDLYQDTYFSLLSKRVQASLLYGDLRVTEDPSGRRRRLTTDAHIRRTFTKFWTDTYDIVALRTAAEVVIGREIGFSHHGGSVSASPQMSISEEEKGARRAIESFLDAMLIRNGDMIQDDSTKSSVGDNGDVVKGYHRTALRSIMIIALLDKARVAPNTALPRSLFKPDSAYTSSAAAMRALGPVLLHPQTDFTRPLARLDCSLMYKQHPIAEYNYHIDNIAVDIRDGVILARLTELLLLEHFPERFHAKDKEIWPLSGQLKMPCISRATKVHNARISLSALTKDFPSIGSTITGIKPEDIVDGYREKTIALLWVIVGKRGLSTLVDWDDLKSEIARLEKKLGRLSRKQSSLPPYHVQTTTTDTAAYHSGLLHRWATCLARLKGSEVSNLTTSLADGHVFMSILDEYEHFIRPGSHGVKADKETSATASAPTKTPTSSTDNKSALRRRLLSLGCSSQFVALISPRSTSPSSSVLLSAAAQTSVSSCTHARTTTVAASSEEVSNLTALAFLSSRLLSASKYGRAAVTIQRAWRHMLATRPVIDLN</sequence>
<comment type="subcellular location">
    <subcellularLocation>
        <location evidence="1">Cytoplasm</location>
    </subcellularLocation>
</comment>
<evidence type="ECO:0000256" key="3">
    <source>
        <dbReference type="ARBA" id="ARBA00022860"/>
    </source>
</evidence>
<feature type="compositionally biased region" description="Basic residues" evidence="4">
    <location>
        <begin position="151"/>
        <end position="163"/>
    </location>
</feature>
<keyword evidence="3" id="KW-0112">Calmodulin-binding</keyword>
<dbReference type="InterPro" id="IPR001715">
    <property type="entry name" value="CH_dom"/>
</dbReference>
<gene>
    <name evidence="6" type="ORF">H103_03158</name>
</gene>
<feature type="region of interest" description="Disordered" evidence="4">
    <location>
        <begin position="207"/>
        <end position="257"/>
    </location>
</feature>
<feature type="region of interest" description="Disordered" evidence="4">
    <location>
        <begin position="270"/>
        <end position="333"/>
    </location>
</feature>
<dbReference type="PANTHER" id="PTHR22706">
    <property type="entry name" value="ASSEMBLY FACTOR FOR SPINDLE MICROTUBULES"/>
    <property type="match status" value="1"/>
</dbReference>
<dbReference type="PANTHER" id="PTHR22706:SF1">
    <property type="entry name" value="ASSEMBLY FACTOR FOR SPINDLE MICROTUBULES"/>
    <property type="match status" value="1"/>
</dbReference>
<evidence type="ECO:0000259" key="5">
    <source>
        <dbReference type="PROSITE" id="PS50021"/>
    </source>
</evidence>
<dbReference type="GO" id="GO:0051295">
    <property type="term" value="P:establishment of meiotic spindle localization"/>
    <property type="evidence" value="ECO:0007669"/>
    <property type="project" value="TreeGrafter"/>
</dbReference>
<evidence type="ECO:0000313" key="6">
    <source>
        <dbReference type="EMBL" id="EZF54081.1"/>
    </source>
</evidence>
<dbReference type="OrthoDB" id="76388at2759"/>
<dbReference type="GO" id="GO:0005516">
    <property type="term" value="F:calmodulin binding"/>
    <property type="evidence" value="ECO:0007669"/>
    <property type="project" value="UniProtKB-KW"/>
</dbReference>
<dbReference type="InterPro" id="IPR051185">
    <property type="entry name" value="ASPM"/>
</dbReference>
<name>A0A022W7G0_TRIRU</name>
<accession>A0A022W7G0</accession>
<feature type="region of interest" description="Disordered" evidence="4">
    <location>
        <begin position="66"/>
        <end position="169"/>
    </location>
</feature>
<dbReference type="HOGENOM" id="CLU_005445_0_0_1"/>
<dbReference type="Proteomes" id="UP000023758">
    <property type="component" value="Unassembled WGS sequence"/>
</dbReference>
<feature type="compositionally biased region" description="Basic and acidic residues" evidence="4">
    <location>
        <begin position="118"/>
        <end position="127"/>
    </location>
</feature>
<evidence type="ECO:0000256" key="4">
    <source>
        <dbReference type="SAM" id="MobiDB-lite"/>
    </source>
</evidence>
<reference evidence="6" key="1">
    <citation type="submission" date="2014-02" db="EMBL/GenBank/DDBJ databases">
        <title>The Genome Sequence of Trichophyton rubrum (morphotype fischeri) CBS 288.86.</title>
        <authorList>
            <consortium name="The Broad Institute Genomics Platform"/>
            <person name="Cuomo C.A."/>
            <person name="White T.C."/>
            <person name="Graser Y."/>
            <person name="Martinez-Rossi N."/>
            <person name="Heitman J."/>
            <person name="Young S.K."/>
            <person name="Zeng Q."/>
            <person name="Gargeya S."/>
            <person name="Abouelleil A."/>
            <person name="Alvarado L."/>
            <person name="Chapman S.B."/>
            <person name="Gainer-Dewar J."/>
            <person name="Goldberg J."/>
            <person name="Griggs A."/>
            <person name="Gujja S."/>
            <person name="Hansen M."/>
            <person name="Howarth C."/>
            <person name="Imamovic A."/>
            <person name="Larimer J."/>
            <person name="Martinez D."/>
            <person name="Murphy C."/>
            <person name="Pearson M.D."/>
            <person name="Persinoti G."/>
            <person name="Poon T."/>
            <person name="Priest M."/>
            <person name="Roberts A.D."/>
            <person name="Saif S."/>
            <person name="Shea T.D."/>
            <person name="Sykes S.N."/>
            <person name="Wortman J."/>
            <person name="Nusbaum C."/>
            <person name="Birren B."/>
        </authorList>
    </citation>
    <scope>NUCLEOTIDE SEQUENCE [LARGE SCALE GENOMIC DNA]</scope>
    <source>
        <strain evidence="6">CBS 288.86</strain>
    </source>
</reference>
<evidence type="ECO:0000256" key="2">
    <source>
        <dbReference type="ARBA" id="ARBA00022490"/>
    </source>
</evidence>